<comment type="similarity">
    <text evidence="1">Belongs to the LpxC family.</text>
</comment>
<reference evidence="4 5" key="1">
    <citation type="submission" date="2023-12" db="EMBL/GenBank/DDBJ databases">
        <title>A high-quality genome assembly for Dillenia turbinata (Dilleniales).</title>
        <authorList>
            <person name="Chanderbali A."/>
        </authorList>
    </citation>
    <scope>NUCLEOTIDE SEQUENCE [LARGE SCALE GENOMIC DNA]</scope>
    <source>
        <strain evidence="4">LSX21</strain>
        <tissue evidence="4">Leaf</tissue>
    </source>
</reference>
<evidence type="ECO:0000313" key="5">
    <source>
        <dbReference type="Proteomes" id="UP001370490"/>
    </source>
</evidence>
<feature type="compositionally biased region" description="Basic and acidic residues" evidence="3">
    <location>
        <begin position="27"/>
        <end position="44"/>
    </location>
</feature>
<dbReference type="EMBL" id="JBAMMX010000011">
    <property type="protein sequence ID" value="KAK6931638.1"/>
    <property type="molecule type" value="Genomic_DNA"/>
</dbReference>
<feature type="region of interest" description="Disordered" evidence="3">
    <location>
        <begin position="1"/>
        <end position="73"/>
    </location>
</feature>
<dbReference type="SUPFAM" id="SSF54211">
    <property type="entry name" value="Ribosomal protein S5 domain 2-like"/>
    <property type="match status" value="1"/>
</dbReference>
<dbReference type="AlphaFoldDB" id="A0AAN8ZF77"/>
<dbReference type="GO" id="GO:0005739">
    <property type="term" value="C:mitochondrion"/>
    <property type="evidence" value="ECO:0007669"/>
    <property type="project" value="UniProtKB-ARBA"/>
</dbReference>
<dbReference type="Proteomes" id="UP001370490">
    <property type="component" value="Unassembled WGS sequence"/>
</dbReference>
<sequence length="197" mass="21620">MSDVCPTENAPPKMREDPVAEVPTLWAKRDIAHSRRMTSTDRSKRNLRTASFPSSISSSPLSKELRPETGGEGVPVQHPAEMALDQDLHTPKVLLQVPSQLEFDTDIHGRSDQVEKMRNVGLIKGSSKGDAIVCSVSEGWLNRSLHFLDEPCHHKVPDLIGDLSLISRDGNQGLSVAYEQEMSSLSLSYPHACGVVL</sequence>
<protein>
    <submittedName>
        <fullName evidence="4">UDP-3-O-acyl N-acetylglucosamine deacetylase</fullName>
    </submittedName>
</protein>
<dbReference type="GO" id="GO:0016020">
    <property type="term" value="C:membrane"/>
    <property type="evidence" value="ECO:0007669"/>
    <property type="project" value="GOC"/>
</dbReference>
<keyword evidence="5" id="KW-1185">Reference proteome</keyword>
<dbReference type="InterPro" id="IPR011334">
    <property type="entry name" value="UDP-acyl_GlcNac_deAcase_C"/>
</dbReference>
<comment type="function">
    <text evidence="2">Involved in the biosynthesis of lipid A, a phosphorylated glycolipid that in bacteria anchors the lipopolysaccharide to the outer membrane of the cell. Lipid A-like molecules in plants may serve as structural components of the outer membranes of mitochondria and/or chloroplasts, or may be involved in signal transduction or plant defense responses.</text>
</comment>
<evidence type="ECO:0000256" key="1">
    <source>
        <dbReference type="ARBA" id="ARBA00006170"/>
    </source>
</evidence>
<feature type="compositionally biased region" description="Low complexity" evidence="3">
    <location>
        <begin position="51"/>
        <end position="62"/>
    </location>
</feature>
<dbReference type="GO" id="GO:0009245">
    <property type="term" value="P:lipid A biosynthetic process"/>
    <property type="evidence" value="ECO:0007669"/>
    <property type="project" value="InterPro"/>
</dbReference>
<dbReference type="PANTHER" id="PTHR33694">
    <property type="entry name" value="UDP-3-O-ACYL-N-ACETYLGLUCOSAMINE DEACETYLASE 1, MITOCHONDRIAL-RELATED"/>
    <property type="match status" value="1"/>
</dbReference>
<dbReference type="GO" id="GO:2001289">
    <property type="term" value="P:lipid X metabolic process"/>
    <property type="evidence" value="ECO:0007669"/>
    <property type="project" value="UniProtKB-ARBA"/>
</dbReference>
<gene>
    <name evidence="4" type="ORF">RJ641_003431</name>
</gene>
<organism evidence="4 5">
    <name type="scientific">Dillenia turbinata</name>
    <dbReference type="NCBI Taxonomy" id="194707"/>
    <lineage>
        <taxon>Eukaryota</taxon>
        <taxon>Viridiplantae</taxon>
        <taxon>Streptophyta</taxon>
        <taxon>Embryophyta</taxon>
        <taxon>Tracheophyta</taxon>
        <taxon>Spermatophyta</taxon>
        <taxon>Magnoliopsida</taxon>
        <taxon>eudicotyledons</taxon>
        <taxon>Gunneridae</taxon>
        <taxon>Pentapetalae</taxon>
        <taxon>Dilleniales</taxon>
        <taxon>Dilleniaceae</taxon>
        <taxon>Dillenia</taxon>
    </lineage>
</organism>
<comment type="caution">
    <text evidence="4">The sequence shown here is derived from an EMBL/GenBank/DDBJ whole genome shotgun (WGS) entry which is preliminary data.</text>
</comment>
<dbReference type="GO" id="GO:0103117">
    <property type="term" value="F:UDP-3-O-acyl-N-acetylglucosamine deacetylase activity"/>
    <property type="evidence" value="ECO:0007669"/>
    <property type="project" value="InterPro"/>
</dbReference>
<name>A0AAN8ZF77_9MAGN</name>
<dbReference type="Pfam" id="PF03331">
    <property type="entry name" value="LpxC"/>
    <property type="match status" value="1"/>
</dbReference>
<evidence type="ECO:0000256" key="3">
    <source>
        <dbReference type="SAM" id="MobiDB-lite"/>
    </source>
</evidence>
<evidence type="ECO:0000313" key="4">
    <source>
        <dbReference type="EMBL" id="KAK6931638.1"/>
    </source>
</evidence>
<evidence type="ECO:0000256" key="2">
    <source>
        <dbReference type="ARBA" id="ARBA00024987"/>
    </source>
</evidence>
<dbReference type="Gene3D" id="3.30.1700.10">
    <property type="entry name" value="lpxc deacetylase, domain 2"/>
    <property type="match status" value="1"/>
</dbReference>
<dbReference type="InterPro" id="IPR020568">
    <property type="entry name" value="Ribosomal_Su5_D2-typ_SF"/>
</dbReference>
<proteinExistence type="inferred from homology"/>
<dbReference type="InterPro" id="IPR004463">
    <property type="entry name" value="UDP-acyl_GlcNac_deAcase"/>
</dbReference>
<dbReference type="PANTHER" id="PTHR33694:SF1">
    <property type="entry name" value="UDP-3-O-ACYL-N-ACETYLGLUCOSAMINE DEACETYLASE 1, MITOCHONDRIAL-RELATED"/>
    <property type="match status" value="1"/>
</dbReference>
<accession>A0AAN8ZF77</accession>